<keyword evidence="5" id="KW-0539">Nucleus</keyword>
<dbReference type="GO" id="GO:0046983">
    <property type="term" value="F:protein dimerization activity"/>
    <property type="evidence" value="ECO:0007669"/>
    <property type="project" value="InterPro"/>
</dbReference>
<evidence type="ECO:0000256" key="6">
    <source>
        <dbReference type="SAM" id="MobiDB-lite"/>
    </source>
</evidence>
<dbReference type="EMBL" id="CAJOBF010003080">
    <property type="protein sequence ID" value="CAF4073017.1"/>
    <property type="molecule type" value="Genomic_DNA"/>
</dbReference>
<dbReference type="GO" id="GO:0045944">
    <property type="term" value="P:positive regulation of transcription by RNA polymerase II"/>
    <property type="evidence" value="ECO:0007669"/>
    <property type="project" value="InterPro"/>
</dbReference>
<dbReference type="CDD" id="cd00265">
    <property type="entry name" value="MADS_MEF2_like"/>
    <property type="match status" value="1"/>
</dbReference>
<dbReference type="Gene3D" id="3.40.1810.10">
    <property type="entry name" value="Transcription factor, MADS-box"/>
    <property type="match status" value="1"/>
</dbReference>
<feature type="compositionally biased region" description="Low complexity" evidence="6">
    <location>
        <begin position="377"/>
        <end position="412"/>
    </location>
</feature>
<feature type="region of interest" description="Disordered" evidence="6">
    <location>
        <begin position="173"/>
        <end position="215"/>
    </location>
</feature>
<evidence type="ECO:0000256" key="2">
    <source>
        <dbReference type="ARBA" id="ARBA00023015"/>
    </source>
</evidence>
<dbReference type="InterPro" id="IPR036879">
    <property type="entry name" value="TF_MADSbox_sf"/>
</dbReference>
<dbReference type="SMART" id="SM00432">
    <property type="entry name" value="MADS"/>
    <property type="match status" value="1"/>
</dbReference>
<dbReference type="GO" id="GO:0000981">
    <property type="term" value="F:DNA-binding transcription factor activity, RNA polymerase II-specific"/>
    <property type="evidence" value="ECO:0007669"/>
    <property type="project" value="TreeGrafter"/>
</dbReference>
<evidence type="ECO:0000313" key="13">
    <source>
        <dbReference type="Proteomes" id="UP000663866"/>
    </source>
</evidence>
<comment type="subcellular location">
    <subcellularLocation>
        <location evidence="1">Nucleus</location>
    </subcellularLocation>
</comment>
<dbReference type="Proteomes" id="UP000663887">
    <property type="component" value="Unassembled WGS sequence"/>
</dbReference>
<name>A0A816NEM0_9BILA</name>
<evidence type="ECO:0000256" key="3">
    <source>
        <dbReference type="ARBA" id="ARBA00023125"/>
    </source>
</evidence>
<dbReference type="Proteomes" id="UP000663856">
    <property type="component" value="Unassembled WGS sequence"/>
</dbReference>
<dbReference type="Pfam" id="PF00319">
    <property type="entry name" value="SRF-TF"/>
    <property type="match status" value="1"/>
</dbReference>
<feature type="domain" description="MADS-box" evidence="7">
    <location>
        <begin position="1"/>
        <end position="61"/>
    </location>
</feature>
<dbReference type="PROSITE" id="PS50066">
    <property type="entry name" value="MADS_BOX_2"/>
    <property type="match status" value="1"/>
</dbReference>
<feature type="compositionally biased region" description="Acidic residues" evidence="6">
    <location>
        <begin position="99"/>
        <end position="111"/>
    </location>
</feature>
<dbReference type="GO" id="GO:0042826">
    <property type="term" value="F:histone deacetylase binding"/>
    <property type="evidence" value="ECO:0007669"/>
    <property type="project" value="TreeGrafter"/>
</dbReference>
<feature type="compositionally biased region" description="Polar residues" evidence="6">
    <location>
        <begin position="315"/>
        <end position="326"/>
    </location>
</feature>
<evidence type="ECO:0000313" key="12">
    <source>
        <dbReference type="Proteomes" id="UP000663856"/>
    </source>
</evidence>
<dbReference type="EMBL" id="CAJNRG010018697">
    <property type="protein sequence ID" value="CAF2261526.1"/>
    <property type="molecule type" value="Genomic_DNA"/>
</dbReference>
<dbReference type="PANTHER" id="PTHR11945">
    <property type="entry name" value="MADS BOX PROTEIN"/>
    <property type="match status" value="1"/>
</dbReference>
<dbReference type="GO" id="GO:0030154">
    <property type="term" value="P:cell differentiation"/>
    <property type="evidence" value="ECO:0007669"/>
    <property type="project" value="TreeGrafter"/>
</dbReference>
<accession>A0A816NEM0</accession>
<comment type="caution">
    <text evidence="8">The sequence shown here is derived from an EMBL/GenBank/DDBJ whole genome shotgun (WGS) entry which is preliminary data.</text>
</comment>
<evidence type="ECO:0000313" key="11">
    <source>
        <dbReference type="EMBL" id="CAF4073017.1"/>
    </source>
</evidence>
<dbReference type="Proteomes" id="UP000663842">
    <property type="component" value="Unassembled WGS sequence"/>
</dbReference>
<evidence type="ECO:0000313" key="9">
    <source>
        <dbReference type="EMBL" id="CAF2261526.1"/>
    </source>
</evidence>
<dbReference type="GO" id="GO:0000978">
    <property type="term" value="F:RNA polymerase II cis-regulatory region sequence-specific DNA binding"/>
    <property type="evidence" value="ECO:0007669"/>
    <property type="project" value="TreeGrafter"/>
</dbReference>
<dbReference type="PROSITE" id="PS00350">
    <property type="entry name" value="MADS_BOX_1"/>
    <property type="match status" value="1"/>
</dbReference>
<protein>
    <recommendedName>
        <fullName evidence="7">MADS-box domain-containing protein</fullName>
    </recommendedName>
</protein>
<keyword evidence="3" id="KW-0238">DNA-binding</keyword>
<dbReference type="FunFam" id="3.40.1810.10:FF:000001">
    <property type="entry name" value="Myocyte-specific enhancer factor 2A homolog"/>
    <property type="match status" value="1"/>
</dbReference>
<evidence type="ECO:0000256" key="5">
    <source>
        <dbReference type="ARBA" id="ARBA00023242"/>
    </source>
</evidence>
<evidence type="ECO:0000313" key="8">
    <source>
        <dbReference type="EMBL" id="CAF2029007.1"/>
    </source>
</evidence>
<feature type="compositionally biased region" description="Low complexity" evidence="6">
    <location>
        <begin position="330"/>
        <end position="356"/>
    </location>
</feature>
<feature type="region of interest" description="Disordered" evidence="6">
    <location>
        <begin position="314"/>
        <end position="426"/>
    </location>
</feature>
<evidence type="ECO:0000259" key="7">
    <source>
        <dbReference type="PROSITE" id="PS50066"/>
    </source>
</evidence>
<feature type="compositionally biased region" description="Low complexity" evidence="6">
    <location>
        <begin position="183"/>
        <end position="209"/>
    </location>
</feature>
<dbReference type="PRINTS" id="PR00404">
    <property type="entry name" value="MADSDOMAIN"/>
</dbReference>
<feature type="region of interest" description="Disordered" evidence="6">
    <location>
        <begin position="91"/>
        <end position="146"/>
    </location>
</feature>
<dbReference type="InterPro" id="IPR002100">
    <property type="entry name" value="TF_MADSbox"/>
</dbReference>
<evidence type="ECO:0000256" key="1">
    <source>
        <dbReference type="ARBA" id="ARBA00004123"/>
    </source>
</evidence>
<dbReference type="InterPro" id="IPR033896">
    <property type="entry name" value="MEF2-like_N"/>
</dbReference>
<sequence>MGRKKIQISKITDERNRQVTFTKRKFGLMKKAYELSVLCDCEIALIIFNSSNKLFQYASTDMDKILLKYTEYNEPHESRTNNDIVQILNKKESKNLDPNDSDNDMEDESATEMDSNHPIPSHHQTNHQHPIDATINDSKKRTNNHSQASNYLSSLSMINGITQQNPQKQKFLSVHGTPGIDASSSPSPQSTYSPQSSPSESRTSPSGTSKQQSTSNLNNKFAMSANVATALASASSHVTSHHNDLTGGSGSMTNRLNADFSLNTATGNGNVSIGENNNFPSWHGSSHSPLAAALQMNTLPLGMMNYDMQQALCGPQSTANNNNSARVSPHLYHQQQQQQQHHHQQQQLLHLSQQQQQHHHRLKNEPFSPSISVGAGNNRSSTMDNNSNSNTSLSKAQISSQQHQSQSSLQRSFDYVNSSPCSEPSLKHARFDHTVWPNTT</sequence>
<dbReference type="Proteomes" id="UP000663866">
    <property type="component" value="Unassembled WGS sequence"/>
</dbReference>
<gene>
    <name evidence="10" type="ORF">OVN521_LOCUS16390</name>
    <name evidence="11" type="ORF">UXM345_LOCUS20564</name>
    <name evidence="8" type="ORF">WKI299_LOCUS6369</name>
    <name evidence="9" type="ORF">XDN619_LOCUS36187</name>
</gene>
<proteinExistence type="predicted"/>
<dbReference type="AlphaFoldDB" id="A0A816NEM0"/>
<keyword evidence="2" id="KW-0805">Transcription regulation</keyword>
<keyword evidence="13" id="KW-1185">Reference proteome</keyword>
<dbReference type="GO" id="GO:0005634">
    <property type="term" value="C:nucleus"/>
    <property type="evidence" value="ECO:0007669"/>
    <property type="project" value="UniProtKB-SubCell"/>
</dbReference>
<evidence type="ECO:0000256" key="4">
    <source>
        <dbReference type="ARBA" id="ARBA00023163"/>
    </source>
</evidence>
<reference evidence="8" key="1">
    <citation type="submission" date="2021-02" db="EMBL/GenBank/DDBJ databases">
        <authorList>
            <person name="Nowell W R."/>
        </authorList>
    </citation>
    <scope>NUCLEOTIDE SEQUENCE</scope>
</reference>
<organism evidence="8 12">
    <name type="scientific">Rotaria magnacalcarata</name>
    <dbReference type="NCBI Taxonomy" id="392030"/>
    <lineage>
        <taxon>Eukaryota</taxon>
        <taxon>Metazoa</taxon>
        <taxon>Spiralia</taxon>
        <taxon>Gnathifera</taxon>
        <taxon>Rotifera</taxon>
        <taxon>Eurotatoria</taxon>
        <taxon>Bdelloidea</taxon>
        <taxon>Philodinida</taxon>
        <taxon>Philodinidae</taxon>
        <taxon>Rotaria</taxon>
    </lineage>
</organism>
<evidence type="ECO:0000313" key="10">
    <source>
        <dbReference type="EMBL" id="CAF4024234.1"/>
    </source>
</evidence>
<keyword evidence="4" id="KW-0804">Transcription</keyword>
<dbReference type="SUPFAM" id="SSF55455">
    <property type="entry name" value="SRF-like"/>
    <property type="match status" value="1"/>
</dbReference>
<dbReference type="EMBL" id="CAJOBG010002717">
    <property type="protein sequence ID" value="CAF4024234.1"/>
    <property type="molecule type" value="Genomic_DNA"/>
</dbReference>
<dbReference type="PANTHER" id="PTHR11945:SF534">
    <property type="entry name" value="MYOCYTE-SPECIFIC ENHANCER FACTOR 2"/>
    <property type="match status" value="1"/>
</dbReference>
<dbReference type="EMBL" id="CAJNRF010001848">
    <property type="protein sequence ID" value="CAF2029007.1"/>
    <property type="molecule type" value="Genomic_DNA"/>
</dbReference>